<keyword evidence="3" id="KW-1185">Reference proteome</keyword>
<sequence>MDKKDWSLEESKKKFIEIKEVIRDKNPTLLKWIPGFVLNYIRKITHEDDVNRLMADYGHLHGMDFVHALIADFGVEIDLRGAENIPLTEPVIFASNHPLGGFDGIAFMHAIGKYRQDIRFLVNDILTNIKNFDPLFVAVNKHGSHGRGAARLIEETYAGDNAVLVFPAGLVSRKQQGGISDLEWKKSFITKAKKYKKDIVPVYIDGRNSSFFYNLAKFRKKIGIKANVEMMYLADEMFGQKNKKVTIHVGKPISYQYFDDTKSEKDWAEDVKKVVYSIASES</sequence>
<dbReference type="GO" id="GO:0016746">
    <property type="term" value="F:acyltransferase activity"/>
    <property type="evidence" value="ECO:0007669"/>
    <property type="project" value="UniProtKB-KW"/>
</dbReference>
<evidence type="ECO:0000313" key="3">
    <source>
        <dbReference type="Proteomes" id="UP000316614"/>
    </source>
</evidence>
<name>A0A514CLN2_9BACT</name>
<reference evidence="2 3" key="1">
    <citation type="submission" date="2019-06" db="EMBL/GenBank/DDBJ databases">
        <title>Echinicola alkalisoli sp. nov. isolated from saline soil.</title>
        <authorList>
            <person name="Sun J.-Q."/>
            <person name="Xu L."/>
        </authorList>
    </citation>
    <scope>NUCLEOTIDE SEQUENCE [LARGE SCALE GENOMIC DNA]</scope>
    <source>
        <strain evidence="2 3">LN3S3</strain>
    </source>
</reference>
<evidence type="ECO:0000313" key="2">
    <source>
        <dbReference type="EMBL" id="QDH80722.1"/>
    </source>
</evidence>
<dbReference type="AlphaFoldDB" id="A0A514CLN2"/>
<dbReference type="KEGG" id="echi:FKX85_17415"/>
<dbReference type="OrthoDB" id="1113830at2"/>
<dbReference type="Pfam" id="PF19576">
    <property type="entry name" value="Acyltransf_2"/>
    <property type="match status" value="1"/>
</dbReference>
<organism evidence="2 3">
    <name type="scientific">Echinicola soli</name>
    <dbReference type="NCBI Taxonomy" id="2591634"/>
    <lineage>
        <taxon>Bacteria</taxon>
        <taxon>Pseudomonadati</taxon>
        <taxon>Bacteroidota</taxon>
        <taxon>Cytophagia</taxon>
        <taxon>Cytophagales</taxon>
        <taxon>Cyclobacteriaceae</taxon>
        <taxon>Echinicola</taxon>
    </lineage>
</organism>
<dbReference type="SMART" id="SM00563">
    <property type="entry name" value="PlsC"/>
    <property type="match status" value="1"/>
</dbReference>
<dbReference type="Proteomes" id="UP000316614">
    <property type="component" value="Chromosome"/>
</dbReference>
<dbReference type="InterPro" id="IPR045746">
    <property type="entry name" value="ACT14924-like_Acyltransf_dom"/>
</dbReference>
<evidence type="ECO:0000259" key="1">
    <source>
        <dbReference type="SMART" id="SM00563"/>
    </source>
</evidence>
<keyword evidence="2" id="KW-0012">Acyltransferase</keyword>
<dbReference type="RefSeq" id="WP_141615944.1">
    <property type="nucleotide sequence ID" value="NZ_CP041253.1"/>
</dbReference>
<dbReference type="EMBL" id="CP041253">
    <property type="protein sequence ID" value="QDH80722.1"/>
    <property type="molecule type" value="Genomic_DNA"/>
</dbReference>
<feature type="domain" description="Phospholipid/glycerol acyltransferase" evidence="1">
    <location>
        <begin position="91"/>
        <end position="207"/>
    </location>
</feature>
<proteinExistence type="predicted"/>
<keyword evidence="2" id="KW-0808">Transferase</keyword>
<accession>A0A514CLN2</accession>
<dbReference type="SUPFAM" id="SSF69593">
    <property type="entry name" value="Glycerol-3-phosphate (1)-acyltransferase"/>
    <property type="match status" value="1"/>
</dbReference>
<dbReference type="InterPro" id="IPR002123">
    <property type="entry name" value="Plipid/glycerol_acylTrfase"/>
</dbReference>
<gene>
    <name evidence="2" type="ORF">FKX85_17415</name>
</gene>
<protein>
    <submittedName>
        <fullName evidence="2">Glycerol acyltransferase</fullName>
    </submittedName>
</protein>